<dbReference type="EMBL" id="JAGTXO010000001">
    <property type="protein sequence ID" value="KAG8470621.1"/>
    <property type="molecule type" value="Genomic_DNA"/>
</dbReference>
<reference evidence="1" key="1">
    <citation type="submission" date="2021-05" db="EMBL/GenBank/DDBJ databases">
        <title>The genome of the haptophyte Pavlova lutheri (Diacronema luteri, Pavlovales) - a model for lipid biosynthesis in eukaryotic algae.</title>
        <authorList>
            <person name="Hulatt C.J."/>
            <person name="Posewitz M.C."/>
        </authorList>
    </citation>
    <scope>NUCLEOTIDE SEQUENCE</scope>
    <source>
        <strain evidence="1">NIVA-4/92</strain>
    </source>
</reference>
<name>A0A8J5XJY0_DIALT</name>
<protein>
    <submittedName>
        <fullName evidence="1">Uncharacterized protein</fullName>
    </submittedName>
</protein>
<accession>A0A8J5XJY0</accession>
<keyword evidence="2" id="KW-1185">Reference proteome</keyword>
<dbReference type="Proteomes" id="UP000751190">
    <property type="component" value="Unassembled WGS sequence"/>
</dbReference>
<organism evidence="1 2">
    <name type="scientific">Diacronema lutheri</name>
    <name type="common">Unicellular marine alga</name>
    <name type="synonym">Monochrysis lutheri</name>
    <dbReference type="NCBI Taxonomy" id="2081491"/>
    <lineage>
        <taxon>Eukaryota</taxon>
        <taxon>Haptista</taxon>
        <taxon>Haptophyta</taxon>
        <taxon>Pavlovophyceae</taxon>
        <taxon>Pavlovales</taxon>
        <taxon>Pavlovaceae</taxon>
        <taxon>Diacronema</taxon>
    </lineage>
</organism>
<comment type="caution">
    <text evidence="1">The sequence shown here is derived from an EMBL/GenBank/DDBJ whole genome shotgun (WGS) entry which is preliminary data.</text>
</comment>
<evidence type="ECO:0000313" key="1">
    <source>
        <dbReference type="EMBL" id="KAG8470621.1"/>
    </source>
</evidence>
<dbReference type="AlphaFoldDB" id="A0A8J5XJY0"/>
<evidence type="ECO:0000313" key="2">
    <source>
        <dbReference type="Proteomes" id="UP000751190"/>
    </source>
</evidence>
<gene>
    <name evidence="1" type="ORF">KFE25_009042</name>
</gene>
<sequence>MRAAAVPRPHARVIGMHAGITPEQAAVVSALLLQRFASISWDGDMVRKGCFTEALMPFIEQRHHEGTVDTTVLPRCMPGLDGRSTQGGELAHGVVPHAVPISPEDYAKAHAFLDENLAPDWREGYSGDMEGYMTLAAAHRLLVCPDVVIWILDDQRPQERYHAWACLGEYRSFAGVDDAKCTLIARDGHELSQGEIELMRWYRESKKGAPRPGFGVPAL</sequence>
<dbReference type="OrthoDB" id="10400998at2759"/>
<proteinExistence type="predicted"/>
<dbReference type="OMA" id="QERYHAW"/>